<protein>
    <recommendedName>
        <fullName evidence="9">Signal recognition particle protein</fullName>
        <ecNumber evidence="9">3.6.5.4</ecNumber>
    </recommendedName>
    <alternativeName>
        <fullName evidence="9">Fifty-four homolog</fullName>
    </alternativeName>
</protein>
<dbReference type="Pfam" id="PF00448">
    <property type="entry name" value="SRP54"/>
    <property type="match status" value="1"/>
</dbReference>
<keyword evidence="5 9" id="KW-0342">GTP-binding</keyword>
<dbReference type="EC" id="3.6.5.4" evidence="9"/>
<comment type="caution">
    <text evidence="11">The sequence shown here is derived from an EMBL/GenBank/DDBJ whole genome shotgun (WGS) entry which is preliminary data.</text>
</comment>
<sequence length="460" mass="49710">MFENLSDRLSDTVKKLRGQARLTDDNIKDALREVRMALLEADVALPVVRDFVSRVKERAVGKEVISSLSPGQALIKIVNDELVETMGKANESLDLNAQPPAVILMAGLQGAGKTTTAGKLAQLLKTREKKKVGVVSCDIYRPAAIKQLETLAEQTGAVFIPSSIDQSPVEIARNALAEAKKQYLDVLIVDTAGRLHIDSEMMAEIQAVHAEITPVETLFVVDSMTGQDAANTAKAFGDALPLTGVVLTKADGDSRGGAALSVRQITGKPIKFIGMGEKLDALEPFHPDRIASRILGMGDVLSLVEEAQRNVDHKQSQKLAKKLNKGKGFDLEDLKTQMMQMEKMGGMSGMVDKLPGMGKMADVVNQESTKIQTKRMVAVINSMTPQERRAPDLIKGSRKRRIANGCGLQIQDVNRLLKQHKQMSKMMKKFSGGGLKKMMRGMQGQLPPGMGGGGGGFPGM</sequence>
<dbReference type="InterPro" id="IPR042101">
    <property type="entry name" value="SRP54_N_sf"/>
</dbReference>
<dbReference type="PANTHER" id="PTHR11564">
    <property type="entry name" value="SIGNAL RECOGNITION PARTICLE 54K PROTEIN SRP54"/>
    <property type="match status" value="1"/>
</dbReference>
<dbReference type="PANTHER" id="PTHR11564:SF5">
    <property type="entry name" value="SIGNAL RECOGNITION PARTICLE SUBUNIT SRP54"/>
    <property type="match status" value="1"/>
</dbReference>
<dbReference type="SMART" id="SM00963">
    <property type="entry name" value="SRP54_N"/>
    <property type="match status" value="1"/>
</dbReference>
<dbReference type="Pfam" id="PF02978">
    <property type="entry name" value="SRP_SPB"/>
    <property type="match status" value="1"/>
</dbReference>
<keyword evidence="12" id="KW-1185">Reference proteome</keyword>
<dbReference type="SUPFAM" id="SSF52540">
    <property type="entry name" value="P-loop containing nucleoside triphosphate hydrolases"/>
    <property type="match status" value="1"/>
</dbReference>
<evidence type="ECO:0000256" key="2">
    <source>
        <dbReference type="ARBA" id="ARBA00022741"/>
    </source>
</evidence>
<dbReference type="InterPro" id="IPR004780">
    <property type="entry name" value="SRP"/>
</dbReference>
<evidence type="ECO:0000313" key="12">
    <source>
        <dbReference type="Proteomes" id="UP000245506"/>
    </source>
</evidence>
<comment type="similarity">
    <text evidence="1 9">Belongs to the GTP-binding SRP family. SRP54 subfamily.</text>
</comment>
<dbReference type="GO" id="GO:0008312">
    <property type="term" value="F:7S RNA binding"/>
    <property type="evidence" value="ECO:0007669"/>
    <property type="project" value="InterPro"/>
</dbReference>
<dbReference type="Gene3D" id="1.20.120.140">
    <property type="entry name" value="Signal recognition particle SRP54, nucleotide-binding domain"/>
    <property type="match status" value="1"/>
</dbReference>
<comment type="function">
    <text evidence="9">Involved in targeting and insertion of nascent membrane proteins into the cytoplasmic membrane. Binds to the hydrophobic signal sequence of the ribosome-nascent chain (RNC) as it emerges from the ribosomes. The SRP-RNC complex is then targeted to the cytoplasmic membrane where it interacts with the SRP receptor FtsY. Interaction with FtsY leads to the transfer of the RNC complex to the Sec translocase for insertion into the membrane, the hydrolysis of GTP by both Ffh and FtsY, and the dissociation of the SRP-FtsY complex into the individual components.</text>
</comment>
<keyword evidence="6 9" id="KW-0733">Signal recognition particle</keyword>
<dbReference type="Gene3D" id="1.10.260.30">
    <property type="entry name" value="Signal recognition particle, SRP54 subunit, M-domain"/>
    <property type="match status" value="1"/>
</dbReference>
<comment type="subunit">
    <text evidence="9">Part of the signal recognition particle protein translocation system, which is composed of SRP and FtsY. SRP is a ribonucleoprotein composed of Ffh and a 4.5S RNA molecule.</text>
</comment>
<dbReference type="Pfam" id="PF02881">
    <property type="entry name" value="SRP54_N"/>
    <property type="match status" value="1"/>
</dbReference>
<dbReference type="EMBL" id="QGKL01000041">
    <property type="protein sequence ID" value="PWQ94200.1"/>
    <property type="molecule type" value="Genomic_DNA"/>
</dbReference>
<dbReference type="FunFam" id="3.40.50.300:FF:000022">
    <property type="entry name" value="Signal recognition particle 54 kDa subunit"/>
    <property type="match status" value="1"/>
</dbReference>
<dbReference type="SMART" id="SM00382">
    <property type="entry name" value="AAA"/>
    <property type="match status" value="1"/>
</dbReference>
<dbReference type="GO" id="GO:0006614">
    <property type="term" value="P:SRP-dependent cotranslational protein targeting to membrane"/>
    <property type="evidence" value="ECO:0007669"/>
    <property type="project" value="InterPro"/>
</dbReference>
<dbReference type="Proteomes" id="UP000245506">
    <property type="component" value="Unassembled WGS sequence"/>
</dbReference>
<dbReference type="InterPro" id="IPR013822">
    <property type="entry name" value="Signal_recog_particl_SRP54_hlx"/>
</dbReference>
<dbReference type="OrthoDB" id="9804720at2"/>
<evidence type="ECO:0000256" key="4">
    <source>
        <dbReference type="ARBA" id="ARBA00022884"/>
    </source>
</evidence>
<evidence type="ECO:0000256" key="7">
    <source>
        <dbReference type="ARBA" id="ARBA00023274"/>
    </source>
</evidence>
<dbReference type="InterPro" id="IPR000897">
    <property type="entry name" value="SRP54_GTPase_dom"/>
</dbReference>
<dbReference type="RefSeq" id="WP_109824931.1">
    <property type="nucleotide sequence ID" value="NZ_QGKL01000041.1"/>
</dbReference>
<keyword evidence="4 9" id="KW-0694">RNA-binding</keyword>
<dbReference type="PROSITE" id="PS00300">
    <property type="entry name" value="SRP54"/>
    <property type="match status" value="1"/>
</dbReference>
<dbReference type="GO" id="GO:0005525">
    <property type="term" value="F:GTP binding"/>
    <property type="evidence" value="ECO:0007669"/>
    <property type="project" value="UniProtKB-UniRule"/>
</dbReference>
<keyword evidence="2 9" id="KW-0547">Nucleotide-binding</keyword>
<gene>
    <name evidence="9" type="primary">ffh</name>
    <name evidence="11" type="ORF">DKT75_16835</name>
</gene>
<feature type="domain" description="SRP54-type proteins GTP-binding" evidence="10">
    <location>
        <begin position="269"/>
        <end position="282"/>
    </location>
</feature>
<proteinExistence type="inferred from homology"/>
<keyword evidence="3 9" id="KW-0378">Hydrolase</keyword>
<evidence type="ECO:0000259" key="10">
    <source>
        <dbReference type="PROSITE" id="PS00300"/>
    </source>
</evidence>
<dbReference type="HAMAP" id="MF_00306">
    <property type="entry name" value="SRP54"/>
    <property type="match status" value="1"/>
</dbReference>
<feature type="binding site" evidence="9">
    <location>
        <begin position="107"/>
        <end position="114"/>
    </location>
    <ligand>
        <name>GTP</name>
        <dbReference type="ChEBI" id="CHEBI:37565"/>
    </ligand>
</feature>
<dbReference type="InterPro" id="IPR027417">
    <property type="entry name" value="P-loop_NTPase"/>
</dbReference>
<name>A0A317CD14_9GAMM</name>
<dbReference type="GO" id="GO:0048500">
    <property type="term" value="C:signal recognition particle"/>
    <property type="evidence" value="ECO:0007669"/>
    <property type="project" value="UniProtKB-UniRule"/>
</dbReference>
<dbReference type="GO" id="GO:0003924">
    <property type="term" value="F:GTPase activity"/>
    <property type="evidence" value="ECO:0007669"/>
    <property type="project" value="UniProtKB-UniRule"/>
</dbReference>
<evidence type="ECO:0000256" key="6">
    <source>
        <dbReference type="ARBA" id="ARBA00023135"/>
    </source>
</evidence>
<reference evidence="11 12" key="1">
    <citation type="submission" date="2018-05" db="EMBL/GenBank/DDBJ databases">
        <title>Leucothrix arctica sp. nov., isolated from Arctic seawater.</title>
        <authorList>
            <person name="Choi A."/>
            <person name="Baek K."/>
        </authorList>
    </citation>
    <scope>NUCLEOTIDE SEQUENCE [LARGE SCALE GENOMIC DNA]</scope>
    <source>
        <strain evidence="11 12">IMCC9719</strain>
    </source>
</reference>
<comment type="subcellular location">
    <subcellularLocation>
        <location evidence="9">Cytoplasm</location>
    </subcellularLocation>
    <text evidence="9">The SRP-RNC complex is targeted to the cytoplasmic membrane.</text>
</comment>
<evidence type="ECO:0000256" key="9">
    <source>
        <dbReference type="HAMAP-Rule" id="MF_00306"/>
    </source>
</evidence>
<dbReference type="SUPFAM" id="SSF47446">
    <property type="entry name" value="Signal peptide-binding domain"/>
    <property type="match status" value="1"/>
</dbReference>
<evidence type="ECO:0000256" key="5">
    <source>
        <dbReference type="ARBA" id="ARBA00023134"/>
    </source>
</evidence>
<evidence type="ECO:0000256" key="8">
    <source>
        <dbReference type="ARBA" id="ARBA00048027"/>
    </source>
</evidence>
<comment type="catalytic activity">
    <reaction evidence="8 9">
        <text>GTP + H2O = GDP + phosphate + H(+)</text>
        <dbReference type="Rhea" id="RHEA:19669"/>
        <dbReference type="ChEBI" id="CHEBI:15377"/>
        <dbReference type="ChEBI" id="CHEBI:15378"/>
        <dbReference type="ChEBI" id="CHEBI:37565"/>
        <dbReference type="ChEBI" id="CHEBI:43474"/>
        <dbReference type="ChEBI" id="CHEBI:58189"/>
        <dbReference type="EC" id="3.6.5.4"/>
    </reaction>
</comment>
<evidence type="ECO:0000313" key="11">
    <source>
        <dbReference type="EMBL" id="PWQ94200.1"/>
    </source>
</evidence>
<dbReference type="InterPro" id="IPR036891">
    <property type="entry name" value="Signal_recog_part_SRP54_M_sf"/>
</dbReference>
<accession>A0A317CD14</accession>
<dbReference type="InterPro" id="IPR022941">
    <property type="entry name" value="SRP54"/>
</dbReference>
<dbReference type="InterPro" id="IPR003593">
    <property type="entry name" value="AAA+_ATPase"/>
</dbReference>
<feature type="binding site" evidence="9">
    <location>
        <begin position="190"/>
        <end position="194"/>
    </location>
    <ligand>
        <name>GTP</name>
        <dbReference type="ChEBI" id="CHEBI:37565"/>
    </ligand>
</feature>
<dbReference type="InterPro" id="IPR004125">
    <property type="entry name" value="Signal_recog_particle_SRP54_M"/>
</dbReference>
<dbReference type="CDD" id="cd18539">
    <property type="entry name" value="SRP_G"/>
    <property type="match status" value="1"/>
</dbReference>
<dbReference type="SMART" id="SM00962">
    <property type="entry name" value="SRP54"/>
    <property type="match status" value="1"/>
</dbReference>
<evidence type="ECO:0000256" key="3">
    <source>
        <dbReference type="ARBA" id="ARBA00022801"/>
    </source>
</evidence>
<keyword evidence="9" id="KW-0963">Cytoplasm</keyword>
<dbReference type="NCBIfam" id="TIGR00959">
    <property type="entry name" value="ffh"/>
    <property type="match status" value="1"/>
</dbReference>
<comment type="domain">
    <text evidence="9">Composed of three domains: the N-terminal N domain, which is responsible for interactions with the ribosome, the central G domain, which binds GTP, and the C-terminal M domain, which binds the RNA and the signal sequence of the RNC.</text>
</comment>
<organism evidence="11 12">
    <name type="scientific">Leucothrix arctica</name>
    <dbReference type="NCBI Taxonomy" id="1481894"/>
    <lineage>
        <taxon>Bacteria</taxon>
        <taxon>Pseudomonadati</taxon>
        <taxon>Pseudomonadota</taxon>
        <taxon>Gammaproteobacteria</taxon>
        <taxon>Thiotrichales</taxon>
        <taxon>Thiotrichaceae</taxon>
        <taxon>Leucothrix</taxon>
    </lineage>
</organism>
<dbReference type="AlphaFoldDB" id="A0A317CD14"/>
<feature type="binding site" evidence="9">
    <location>
        <begin position="248"/>
        <end position="251"/>
    </location>
    <ligand>
        <name>GTP</name>
        <dbReference type="ChEBI" id="CHEBI:37565"/>
    </ligand>
</feature>
<dbReference type="Gene3D" id="3.40.50.300">
    <property type="entry name" value="P-loop containing nucleotide triphosphate hydrolases"/>
    <property type="match status" value="1"/>
</dbReference>
<keyword evidence="7 9" id="KW-0687">Ribonucleoprotein</keyword>
<evidence type="ECO:0000256" key="1">
    <source>
        <dbReference type="ARBA" id="ARBA00005450"/>
    </source>
</evidence>